<dbReference type="PATRIC" id="fig|159743.3.peg.1210"/>
<dbReference type="EMBL" id="JTHP01000007">
    <property type="protein sequence ID" value="KJD46499.1"/>
    <property type="molecule type" value="Genomic_DNA"/>
</dbReference>
<dbReference type="SUPFAM" id="SSF52540">
    <property type="entry name" value="P-loop containing nucleoside triphosphate hydrolases"/>
    <property type="match status" value="1"/>
</dbReference>
<evidence type="ECO:0000313" key="2">
    <source>
        <dbReference type="Proteomes" id="UP000032534"/>
    </source>
</evidence>
<protein>
    <submittedName>
        <fullName evidence="1">Serine kinase</fullName>
    </submittedName>
</protein>
<dbReference type="AlphaFoldDB" id="A0A0D7X5G8"/>
<dbReference type="RefSeq" id="WP_044645191.1">
    <property type="nucleotide sequence ID" value="NZ_JTHP01000007.1"/>
</dbReference>
<dbReference type="Proteomes" id="UP000032534">
    <property type="component" value="Unassembled WGS sequence"/>
</dbReference>
<dbReference type="Gene3D" id="3.40.50.300">
    <property type="entry name" value="P-loop containing nucleotide triphosphate hydrolases"/>
    <property type="match status" value="1"/>
</dbReference>
<reference evidence="1 2" key="1">
    <citation type="submission" date="2014-11" db="EMBL/GenBank/DDBJ databases">
        <title>Draft Genome Sequences of Paenibacillus polymyxa NRRL B-30509 and Paenibacillus terrae NRRL B-30644, Strains from a Poultry Environment that Produce Tridecaptin A and Paenicidins.</title>
        <authorList>
            <person name="van Belkum M.J."/>
            <person name="Lohans C.T."/>
            <person name="Vederas J.C."/>
        </authorList>
    </citation>
    <scope>NUCLEOTIDE SEQUENCE [LARGE SCALE GENOMIC DNA]</scope>
    <source>
        <strain evidence="1 2">NRRL B-30644</strain>
    </source>
</reference>
<accession>A0A0D7X5G8</accession>
<comment type="caution">
    <text evidence="1">The sequence shown here is derived from an EMBL/GenBank/DDBJ whole genome shotgun (WGS) entry which is preliminary data.</text>
</comment>
<organism evidence="1 2">
    <name type="scientific">Paenibacillus terrae</name>
    <dbReference type="NCBI Taxonomy" id="159743"/>
    <lineage>
        <taxon>Bacteria</taxon>
        <taxon>Bacillati</taxon>
        <taxon>Bacillota</taxon>
        <taxon>Bacilli</taxon>
        <taxon>Bacillales</taxon>
        <taxon>Paenibacillaceae</taxon>
        <taxon>Paenibacillus</taxon>
    </lineage>
</organism>
<keyword evidence="2" id="KW-1185">Reference proteome</keyword>
<dbReference type="SUPFAM" id="SSF53795">
    <property type="entry name" value="PEP carboxykinase-like"/>
    <property type="match status" value="1"/>
</dbReference>
<sequence>MHDRSTHVNLTMYTAFGLKLASELYLPELIPAAPGAVEDVVIRQADLTAWSDQLEQANFVMQGEHFMFHIPDTAIYAVRGGREIEVCSYSGADPDTVRLFMLGTCMGVLLMQRRILPIHGSAVVIGGRAYAFVGESGAGKSTLAAAFTQAGYRMVSDDVIAMQATASETIVYPAYPQQKLGLESLLHLKALQGNKHARKSNHGLALMDGNPAMLKNGHLRKLTGELNKYAVPRVDYFHNKPLPLGGVFELVAESPNREFQREGELAAVTEQPLNMLEFLHTLLLHTYRRVIIPRMSLGEWHFGTAARMARQVEGWRLLRDSSAFTASEVVDRVLDIIRKEENSYGSYSFDEGS</sequence>
<dbReference type="InterPro" id="IPR027417">
    <property type="entry name" value="P-loop_NTPase"/>
</dbReference>
<dbReference type="GO" id="GO:0016301">
    <property type="term" value="F:kinase activity"/>
    <property type="evidence" value="ECO:0007669"/>
    <property type="project" value="UniProtKB-KW"/>
</dbReference>
<gene>
    <name evidence="1" type="ORF">QD47_05620</name>
</gene>
<proteinExistence type="predicted"/>
<evidence type="ECO:0000313" key="1">
    <source>
        <dbReference type="EMBL" id="KJD46499.1"/>
    </source>
</evidence>
<keyword evidence="1" id="KW-0418">Kinase</keyword>
<name>A0A0D7X5G8_9BACL</name>
<keyword evidence="1" id="KW-0808">Transferase</keyword>
<dbReference type="OrthoDB" id="5430844at2"/>